<feature type="region of interest" description="Disordered" evidence="1">
    <location>
        <begin position="377"/>
        <end position="574"/>
    </location>
</feature>
<feature type="compositionally biased region" description="Polar residues" evidence="1">
    <location>
        <begin position="736"/>
        <end position="752"/>
    </location>
</feature>
<feature type="compositionally biased region" description="Basic and acidic residues" evidence="1">
    <location>
        <begin position="778"/>
        <end position="805"/>
    </location>
</feature>
<feature type="region of interest" description="Disordered" evidence="1">
    <location>
        <begin position="307"/>
        <end position="341"/>
    </location>
</feature>
<feature type="compositionally biased region" description="Polar residues" evidence="1">
    <location>
        <begin position="634"/>
        <end position="652"/>
    </location>
</feature>
<feature type="region of interest" description="Disordered" evidence="1">
    <location>
        <begin position="963"/>
        <end position="1039"/>
    </location>
</feature>
<feature type="compositionally biased region" description="Polar residues" evidence="1">
    <location>
        <begin position="201"/>
        <end position="214"/>
    </location>
</feature>
<feature type="compositionally biased region" description="Low complexity" evidence="1">
    <location>
        <begin position="1011"/>
        <end position="1022"/>
    </location>
</feature>
<reference evidence="2 3" key="1">
    <citation type="journal article" date="2024" name="BMC Genomics">
        <title>Genome assembly of redclaw crayfish (Cherax quadricarinatus) provides insights into its immune adaptation and hypoxia tolerance.</title>
        <authorList>
            <person name="Liu Z."/>
            <person name="Zheng J."/>
            <person name="Li H."/>
            <person name="Fang K."/>
            <person name="Wang S."/>
            <person name="He J."/>
            <person name="Zhou D."/>
            <person name="Weng S."/>
            <person name="Chi M."/>
            <person name="Gu Z."/>
            <person name="He J."/>
            <person name="Li F."/>
            <person name="Wang M."/>
        </authorList>
    </citation>
    <scope>NUCLEOTIDE SEQUENCE [LARGE SCALE GENOMIC DNA]</scope>
    <source>
        <strain evidence="2">ZL_2023a</strain>
    </source>
</reference>
<evidence type="ECO:0008006" key="4">
    <source>
        <dbReference type="Google" id="ProtNLM"/>
    </source>
</evidence>
<feature type="compositionally biased region" description="Low complexity" evidence="1">
    <location>
        <begin position="21"/>
        <end position="54"/>
    </location>
</feature>
<feature type="compositionally biased region" description="Polar residues" evidence="1">
    <location>
        <begin position="766"/>
        <end position="775"/>
    </location>
</feature>
<feature type="compositionally biased region" description="Basic and acidic residues" evidence="1">
    <location>
        <begin position="886"/>
        <end position="895"/>
    </location>
</feature>
<proteinExistence type="predicted"/>
<gene>
    <name evidence="2" type="ORF">OTU49_009509</name>
</gene>
<dbReference type="EMBL" id="JARKIK010000005">
    <property type="protein sequence ID" value="KAK8751642.1"/>
    <property type="molecule type" value="Genomic_DNA"/>
</dbReference>
<organism evidence="2 3">
    <name type="scientific">Cherax quadricarinatus</name>
    <name type="common">Australian red claw crayfish</name>
    <dbReference type="NCBI Taxonomy" id="27406"/>
    <lineage>
        <taxon>Eukaryota</taxon>
        <taxon>Metazoa</taxon>
        <taxon>Ecdysozoa</taxon>
        <taxon>Arthropoda</taxon>
        <taxon>Crustacea</taxon>
        <taxon>Multicrustacea</taxon>
        <taxon>Malacostraca</taxon>
        <taxon>Eumalacostraca</taxon>
        <taxon>Eucarida</taxon>
        <taxon>Decapoda</taxon>
        <taxon>Pleocyemata</taxon>
        <taxon>Astacidea</taxon>
        <taxon>Parastacoidea</taxon>
        <taxon>Parastacidae</taxon>
        <taxon>Cherax</taxon>
    </lineage>
</organism>
<sequence>MEGTRHPHQAMQPMSPVPSWQQQQYQQSGQQYQEPRLGQPYQQPRLGQQYQQPRFPQNYQQLEFEQQHHSGLGQQYQQSGLLSLPQELGLAQFQPMGFGRQHQQPRLVQPRPSEEFPHIFQHLQKQQQSQHTYDDKQLGHVSQRVSIEDQQRSITPNPEQQKEAEIMSLWKDLQHTSKKSVVSMHPSLDIRHNEEAVSSANYSAQLSPYSQSTIKDTEPTKGLMSQERPVDMGINIPIGLHCIPPVSRSSIDDVNLSNMAPLELSVNRHVAPLPTSSGLIVKPLSLKTSHSLSSSHDFTRCDFSDIANLSSGMNDPPEGQPGNPQPDDYSRSAGHLDPALHRDSRPLIREKNAELHHECNPPPGQLETAACDDSNMSDNQLVSAVPDDSNPSDSQLDSAVPDDSNLSDDQLDTAARDYSNPSVDQLDSIVRDDSNQSVDPLDSVSRDDSSSRVHSLKTEREDCKPPIVPLDIVVRNECSSSVDPLQSVHDDSNPLVDPLDSVVRDDSNPSVDQLESTLCSDTSYPVGSSKGHSRCVSMEDSGQSDAQGSVLPSGTNVPHKQTIVSSGGSSSSNAKLDAALLDNSGSAINLSKSRSRPEFLNSSAGRLESDGHDGSYSSERPLKGGTLNALRDASISSGCQESPIINYSSYSRSRLREGSPQSDPQTRAEMQDNSNSSDNLPKNSVKDNSESISDNAVKTSVYEGSKASSLDKQHRTLEQENSKSEVLDTAPRTSRKQGSSQSGIQMSATEDSNLSDDQHKTEQFHTAKSPDSQIVSPSHDDSHSLDSQARRALPDDSNSSDKQEALHAVSSSSNDQSENTLLNSNLPDVQTNSSSSPVETPENETRPKSPGKPRYRKDLPQKVPDTSLSNYMSPSHDSSSNEPSSFDEKDTDKHGPKITKGLKPAISVRQVLDDSAHSPLETEKAKNINTTANLAVNADGGFHFVEIQHRPTKASRKMIVDPLPEDPFNNLQSKSPRRSVTPEDIAVEDDADVQRLPSNKKHVQEISANKSIDSVTVSSSDVPNNAPNRNSGMPEVLPSQDNDAEELLVEEDGLLDDDDTTHFFEENHVYVGEEHVEATCHVCESNVKCADFKSHLFFGHLQCAYCNRRLVGCDMLQDLEDPKKAVCKKSASGRHSFKNWTLDPIEFLAYYIRKELVIKKFCAGLSGPPSAAEIVEEIESYMAKLASLEDYAPWKAAIMKCHKYTTDRKSGKSTTKQPINTTTKPTVIRTSATTGRSSEGSAGRPSSTYLPTEKTNYTPVRSTNLSVNLPSPASESGSGQDYESEKSKRSGTVLLHSLSAGLKKTGRYETPSPKKQTKPLKICSLKNIVVQAPINGNYLVVHFPSQPCPENCPNCYCQFDPSAVTVNCVTSVITNKCENCDLTIFVLQDPPDGSVQNVKFRNKRKAAYKFTGPESKKKRMQ</sequence>
<accession>A0AAW0Y6I8</accession>
<evidence type="ECO:0000313" key="3">
    <source>
        <dbReference type="Proteomes" id="UP001445076"/>
    </source>
</evidence>
<feature type="compositionally biased region" description="Polar residues" evidence="1">
    <location>
        <begin position="508"/>
        <end position="526"/>
    </location>
</feature>
<feature type="region of interest" description="Disordered" evidence="1">
    <location>
        <begin position="586"/>
        <end position="906"/>
    </location>
</feature>
<protein>
    <recommendedName>
        <fullName evidence="4">LIM zinc-binding domain-containing protein</fullName>
    </recommendedName>
</protein>
<dbReference type="Proteomes" id="UP001445076">
    <property type="component" value="Unassembled WGS sequence"/>
</dbReference>
<feature type="compositionally biased region" description="Basic and acidic residues" evidence="1">
    <location>
        <begin position="444"/>
        <end position="464"/>
    </location>
</feature>
<feature type="region of interest" description="Disordered" evidence="1">
    <location>
        <begin position="1207"/>
        <end position="1290"/>
    </location>
</feature>
<evidence type="ECO:0000313" key="2">
    <source>
        <dbReference type="EMBL" id="KAK8751642.1"/>
    </source>
</evidence>
<comment type="caution">
    <text evidence="2">The sequence shown here is derived from an EMBL/GenBank/DDBJ whole genome shotgun (WGS) entry which is preliminary data.</text>
</comment>
<feature type="compositionally biased region" description="Polar residues" evidence="1">
    <location>
        <begin position="540"/>
        <end position="564"/>
    </location>
</feature>
<feature type="compositionally biased region" description="Basic and acidic residues" evidence="1">
    <location>
        <begin position="756"/>
        <end position="765"/>
    </location>
</feature>
<evidence type="ECO:0000256" key="1">
    <source>
        <dbReference type="SAM" id="MobiDB-lite"/>
    </source>
</evidence>
<feature type="compositionally biased region" description="Polar residues" evidence="1">
    <location>
        <begin position="809"/>
        <end position="838"/>
    </location>
</feature>
<keyword evidence="3" id="KW-1185">Reference proteome</keyword>
<feature type="compositionally biased region" description="Polar residues" evidence="1">
    <location>
        <begin position="671"/>
        <end position="682"/>
    </location>
</feature>
<dbReference type="EMBL" id="JARKIK010000005">
    <property type="protein sequence ID" value="KAK8751641.1"/>
    <property type="molecule type" value="Genomic_DNA"/>
</dbReference>
<feature type="compositionally biased region" description="Polar residues" evidence="1">
    <location>
        <begin position="1212"/>
        <end position="1281"/>
    </location>
</feature>
<reference evidence="2" key="2">
    <citation type="submission" date="2024-01" db="EMBL/GenBank/DDBJ databases">
        <authorList>
            <person name="He J."/>
            <person name="Wang M."/>
            <person name="Zheng J."/>
            <person name="Liu Z."/>
        </authorList>
    </citation>
    <scope>NUCLEOTIDE SEQUENCE</scope>
    <source>
        <strain evidence="2">ZL_2023a</strain>
        <tissue evidence="2">Muscle</tissue>
    </source>
</reference>
<feature type="region of interest" description="Disordered" evidence="1">
    <location>
        <begin position="1"/>
        <end position="56"/>
    </location>
</feature>
<feature type="region of interest" description="Disordered" evidence="1">
    <location>
        <begin position="201"/>
        <end position="223"/>
    </location>
</feature>
<feature type="compositionally biased region" description="Low complexity" evidence="1">
    <location>
        <begin position="873"/>
        <end position="884"/>
    </location>
</feature>
<dbReference type="EMBL" id="JARKIK010000005">
    <property type="protein sequence ID" value="KAK8751640.1"/>
    <property type="molecule type" value="Genomic_DNA"/>
</dbReference>
<name>A0AAW0Y6I8_CHEQU</name>
<feature type="compositionally biased region" description="Basic and acidic residues" evidence="1">
    <location>
        <begin position="709"/>
        <end position="726"/>
    </location>
</feature>